<dbReference type="SUPFAM" id="SSF53474">
    <property type="entry name" value="alpha/beta-Hydrolases"/>
    <property type="match status" value="1"/>
</dbReference>
<dbReference type="OrthoDB" id="438440at2759"/>
<evidence type="ECO:0000313" key="6">
    <source>
        <dbReference type="Proteomes" id="UP000663760"/>
    </source>
</evidence>
<dbReference type="GO" id="GO:0006629">
    <property type="term" value="P:lipid metabolic process"/>
    <property type="evidence" value="ECO:0007669"/>
    <property type="project" value="InterPro"/>
</dbReference>
<dbReference type="InterPro" id="IPR029058">
    <property type="entry name" value="AB_hydrolase_fold"/>
</dbReference>
<dbReference type="PANTHER" id="PTHR47030:SF2">
    <property type="entry name" value="LIPASE CLASS 3 FAMILY PROTEIN"/>
    <property type="match status" value="1"/>
</dbReference>
<keyword evidence="6" id="KW-1185">Reference proteome</keyword>
<protein>
    <submittedName>
        <fullName evidence="5">Uncharacterized protein</fullName>
    </submittedName>
</protein>
<keyword evidence="2" id="KW-1133">Transmembrane helix</keyword>
<dbReference type="EMBL" id="LR746271">
    <property type="protein sequence ID" value="CAA7400493.1"/>
    <property type="molecule type" value="Genomic_DNA"/>
</dbReference>
<sequence>MLDSPKRAAPIFYRTRQLLTRLLPWDHRGGSRFLLRLMANFAAERALLVSRLRSIRWISVVVGIGNLGVSSIGVYLLASMSSECSVEKKLPFVVATIVAGVRIMSMVGAAFAQMKTAASVASCLSEGSIAVDAVVRHERRVRYKRWLWWTRFGTVITMSQIVGALYLTIITVKYLSYNTDSVACFLVQKTERSWKRGLIIFFPILVWGVVILQCFTGSDVLRWRSFYATHDTAWKAHYHEVFDHGIREALCCLGRVKYLSVLEEDEVYSVARLLGDLVAYRASGTGHLELLAGLALLQRQRQISNFGKEPVEAPEALIQEAAVLHQFAEAAYTGLLLDFGRNPIFFPCAWLYRQGVLTPWMRCRRPMLEGDNWWRGHAAAFLKYVNMPPEVLRRGRVSQVRREAAYFIVVLHHVKTVVIAVRGTETPEDLITDGLCKECVLSADDLDGLLHSDHLPSEVRQGVLSSFPHYGHSGIVESARELFIQIDGQPGNEDAFPSESGGFLSSLLGMGCECQGYKIRIIGHSLGGAVGTMLGIRLYRRYPNLRVYSYGTLPCVDRIVADACSEFVTSVVYNDEFSARLSVNSIIRLRAAAMTALSENSSPDSAMIHKVVRRILQSNRAQGNGDNENVSSSSHQPAKTVHENSNQRSRRKRIKFTVKGGVFLCSHALTCLLYMPSHSPCKTLRNDVRMLESNGVSDLGGCTFNAGSGGHNHDFLHREESHLIDGDCSRALEDFNDEDVLEQADGGNGSDGLNPYEDHALDHIRSPVKVSLGETAEMFLPGLIIHIVPEQGRSLSLWSWRIQHSQNGYRALLADREDFKDIAVTPYMFLDHLPWRCYDAMHKALETKRSKDRLDANLLNGENIV</sequence>
<organism evidence="5 6">
    <name type="scientific">Spirodela intermedia</name>
    <name type="common">Intermediate duckweed</name>
    <dbReference type="NCBI Taxonomy" id="51605"/>
    <lineage>
        <taxon>Eukaryota</taxon>
        <taxon>Viridiplantae</taxon>
        <taxon>Streptophyta</taxon>
        <taxon>Embryophyta</taxon>
        <taxon>Tracheophyta</taxon>
        <taxon>Spermatophyta</taxon>
        <taxon>Magnoliopsida</taxon>
        <taxon>Liliopsida</taxon>
        <taxon>Araceae</taxon>
        <taxon>Lemnoideae</taxon>
        <taxon>Spirodela</taxon>
    </lineage>
</organism>
<dbReference type="Pfam" id="PF01764">
    <property type="entry name" value="Lipase_3"/>
    <property type="match status" value="1"/>
</dbReference>
<dbReference type="CDD" id="cd00519">
    <property type="entry name" value="Lipase_3"/>
    <property type="match status" value="1"/>
</dbReference>
<dbReference type="InterPro" id="IPR002921">
    <property type="entry name" value="Fungal_lipase-type"/>
</dbReference>
<feature type="transmembrane region" description="Helical" evidence="2">
    <location>
        <begin position="57"/>
        <end position="78"/>
    </location>
</feature>
<evidence type="ECO:0000259" key="3">
    <source>
        <dbReference type="Pfam" id="PF01764"/>
    </source>
</evidence>
<proteinExistence type="predicted"/>
<feature type="transmembrane region" description="Helical" evidence="2">
    <location>
        <begin position="90"/>
        <end position="111"/>
    </location>
</feature>
<feature type="transmembrane region" description="Helical" evidence="2">
    <location>
        <begin position="155"/>
        <end position="177"/>
    </location>
</feature>
<dbReference type="Gene3D" id="3.40.50.1820">
    <property type="entry name" value="alpha/beta hydrolase"/>
    <property type="match status" value="1"/>
</dbReference>
<name>A0A7I8KRP3_SPIIN</name>
<feature type="region of interest" description="Disordered" evidence="1">
    <location>
        <begin position="620"/>
        <end position="651"/>
    </location>
</feature>
<gene>
    <name evidence="5" type="ORF">SI8410_08011171</name>
</gene>
<feature type="domain" description="DUF7358" evidence="4">
    <location>
        <begin position="52"/>
        <end position="280"/>
    </location>
</feature>
<evidence type="ECO:0000259" key="4">
    <source>
        <dbReference type="Pfam" id="PF24057"/>
    </source>
</evidence>
<reference evidence="5" key="1">
    <citation type="submission" date="2020-02" db="EMBL/GenBank/DDBJ databases">
        <authorList>
            <person name="Scholz U."/>
            <person name="Mascher M."/>
            <person name="Fiebig A."/>
        </authorList>
    </citation>
    <scope>NUCLEOTIDE SEQUENCE</scope>
</reference>
<dbReference type="PANTHER" id="PTHR47030">
    <property type="entry name" value="LIPASE CLASS 3 FAMILY PROTEIN"/>
    <property type="match status" value="1"/>
</dbReference>
<keyword evidence="2" id="KW-0812">Transmembrane</keyword>
<dbReference type="Proteomes" id="UP000663760">
    <property type="component" value="Chromosome 8"/>
</dbReference>
<evidence type="ECO:0000256" key="1">
    <source>
        <dbReference type="SAM" id="MobiDB-lite"/>
    </source>
</evidence>
<feature type="compositionally biased region" description="Polar residues" evidence="1">
    <location>
        <begin position="620"/>
        <end position="647"/>
    </location>
</feature>
<dbReference type="Pfam" id="PF24057">
    <property type="entry name" value="DUF7358"/>
    <property type="match status" value="1"/>
</dbReference>
<feature type="domain" description="Fungal lipase-type" evidence="3">
    <location>
        <begin position="418"/>
        <end position="577"/>
    </location>
</feature>
<accession>A0A7I8KRP3</accession>
<dbReference type="InterPro" id="IPR055782">
    <property type="entry name" value="DUF7358"/>
</dbReference>
<evidence type="ECO:0000313" key="5">
    <source>
        <dbReference type="EMBL" id="CAA7400493.1"/>
    </source>
</evidence>
<dbReference type="AlphaFoldDB" id="A0A7I8KRP3"/>
<feature type="transmembrane region" description="Helical" evidence="2">
    <location>
        <begin position="197"/>
        <end position="215"/>
    </location>
</feature>
<keyword evidence="2" id="KW-0472">Membrane</keyword>
<evidence type="ECO:0000256" key="2">
    <source>
        <dbReference type="SAM" id="Phobius"/>
    </source>
</evidence>